<evidence type="ECO:0000256" key="1">
    <source>
        <dbReference type="SAM" id="MobiDB-lite"/>
    </source>
</evidence>
<evidence type="ECO:0000313" key="4">
    <source>
        <dbReference type="Proteomes" id="UP001198163"/>
    </source>
</evidence>
<sequence length="3108" mass="321840">MKRLHGSFFSASVLFVAALFMLNGCDNFMSGDKDFKAKIKQEVTVANAAKVDIRVIANAGSTTTTPSGVTTVKVGVPFNLYLTKVDDNYGFVRWAAFYRNDLNTELADAVEFGNPLALETTATLKIESADLQIMPVCEKRPSVLSKLPESSVQSAVVRNFPVKVYFSKAIDPSSFIFSTGTDGTQVKRDSVTGLFKNIGIQGTESALEADSEFESYEKYFYDPELSASGKILTIQPRSGADAIPPMKKIAVTLDKAIFDSSGLSMAQDYNWTYYVGASEDNEAPFFNAINAGSQAAVFFDSADEASHRIGSAGTVYLSVDAADAIASVSRLYVTETLTHLADGTIPESSQTVEKYFDYIDDDNDGSTAPVFAYQLQTTTDGVVSLALQVSDSNGNRTALADAPVYRFIRDTVAPDAAANSALLKPEGQLNNYYNGVANNQIRLPGSNQITDSGFAGSDSVLRTRSANVEWSFSFNSSAGFDEWSSASGTMSLAIPAAVADGSIPLYVKFRDDLGNASEAAAVNGLLLDRTPPVPSGTGPVSIQGTTEIGEYRMLGSPEFKAILQASDSLSGMWKYLVAEGSAAPSYADPRWTAYSDGVTASCTVSNTDGSHALNAWFMDKAGNITASPSSDSAFLDNTDPTVSSFFLRAASAPSQSGTAMANPGSQYSNSDEWYFGFIASDGQGSGVGSFSYSIGSATSDYFSAGSGEILSEAQTSGALSVSMVKRTDLGNGLYFVSGKLKIDAVNDSRSITLRVRDRVRLSSSSADVTNGNRIVFDNRPPVVGSVAITAPVAGSGYYSDSSGTLWSASNAVTLSFSATEARTAGEAVSGLKSYAIANDAGSSALSESIAESISAAAENLYAASPAKALSLSGTDGLKKLMISAADHAGNSGGKSFSVVLDATPPDATVVLKNGSITIASNSIAGVSGNGTDASGFTLDLAASDPAPGDGSAGAGVKAGAAHEFSLYYRTNSGAENLVAGSEKTVALGSSSAAVSLPVNGILGRPSSGTYIAQVAVFDNVENKKAARAGYYFDRTPPSFSAAPAVFNVSGAASLVYQAGDGTLFVNTPQVIFRTAATDRPSVDPEGSGISSGRILWTQTDSSGTVTSGSTESAAASEPAAADPALRYLWSGSGVNGSSSSAVAAKPFTLANGSKYQIKTAFADAAGNEGDSGTAASFTVSLDQTSPVFSALTAGLGTEVVHHSKRYGKTPSMQFTPSDGLNGSGVRAWKVDSSNAVYSLASSVLDDALTGDNWNLYGSGAVNGTAKFSSILSQNTAVKGYIHLMDFAGNHSTRDLDSAGTNSFVLDTTSPTVSAVVERIDGMGFPGAANFTTTRTVRIKLSITETGVGVKTLTLAGPYTVTAVTPPSGAQVSSISADGKTITFTSTDNLPAGTAFTVELAATLDAGDGLKAFSVAAADALRNNGGAAGTGSIYLDEANPVITGFDLASVDFTSGGGTRFVNTRNRTLDLAGTDGTSGLYKRKLSGDFATVADASWGTAPAPSAATSKTESVPISLTAGDGEKSIDLEISDWSGRTASQSWPVTLDTTAPTFNTAVQTTAGVPLYSKPFSTIAATALALNDYSYTGGATHPSFKLVLSGASDGSGSEIASTAYALYRKSASGTETAIGSSSSIVLDESGNGSATIVLPASADTTFTLSGQYFAEITVPDNVGNVVVHRVGHVYDQRKPVITAVECTNAAGTSYRYEGGRYWLSNTDVLYIRARATDRPSEDPDGSGIVKVYEFIKLGGTGDYVQSDSPVSEVASGDIFTKSYAPENSTNDTQMYFTFEDAMGNVSDASNVLVFSRDSTPPAISGLTATSATSDVKAGFTPSPSVTASFTFTETASGLSELTFTGVNVSSATFVWDGTTYDGTKLDRTATKLSVKDGQTLPIGISQTVTISGMTLTDTAADGAKTVTVALRDSANNSDAGSVGSSSIGLDTTRPNDPVITPTLPANAYLFSAGRYYVPSDTNFNVVLGNAGDTGTNPSGFRSYGYTIDSGTETWTVDNAETPTVEVSAVAENVWKVYSFSERDWVGNRNATPVVLELNLDKTSPGKPTLSAHAAGTGEFINPNTEGTANETWFTANDTITFALGGGSDSGSLLKHFKAVWNNGGTPTDVTGTTSGVTLTATGTATEYAFYAVDNVGNTSLACEKKVTLRKDDDVPALGAGLVFTPVANTWVDEDTATNTVYVKSGSLGFTVTDSGVGSGLYAFTATSTAPIDWGSLAWTHNTPVTVNISDVISASAAQAVWLHVKDDTGRVLPGVRLQNTDSSDVWRLDATPPVVDATHVLSGTPSAGSAHSGTALFTAGAFPKLTYKLADSYAITGLAVAAGAADISGFSTTSSPGVRPSGISVDLSTTDSTKIYVFDKVGNYAEVAVQYVHDEANPSITTGPTFSATTGTLAGGGSGATLACYGQGFTTTFAASDALSDVVSYAVSTAADAASVATANSIDGGSATNGWNAWNGASRTVDFTSLVETTPTAVYLYVKDGVGNILQKQLSYDATYTKWAKDSNAPSVTTGPAFTPAEHTWMYEASNVVYIKDGTFSFTPSDGGAGSGLWLIATSTTAPTTANWTAASSADQTWTSGTAKTGIAIPSSVTTSGSTSLYIHLKDAVGLTSSSEIINTGTGDKWQKDLSAPVVDSTHKLSGTPATGTTHSGTALFATGAPPTLTYRLADRYDVSSLAVASGASDISGFSTTATPSALPTGTSVILVTADSTKIYVFDKVGNYAEVAVTYTPDTTPPAFASWSSSDTTDDWKITSSMVSSTTDVAVGQYKKYTDTGWTSLSAYNELTGLAYDTLYRMSITDAVGNEAQVFFKASYVDSTHTLTRVNHPMNWSWNSGAGIVSGLSLAGASSGTNTVVGGAATGTVATGTSTITGVTAAGNYTLVLTDAKAKTLTLSYTLTTGPAAVALYTGAGAVNESVIGARFAAAEKENGAYLARAYKEAIADEGKAAALWTEKPAVFTRRASTESTNGSAAEAQLRTAQDVRSVQPNALFVPVMPERDATDTVVRNAQNSGISARHAASLARFKQNSEQRAASRAIVKTGSNTLMRNTVWDAEDGENGDFVKKTSNFTEYRILDDNPLLMGVYSYMKRRGFDPAGLMDFTL</sequence>
<name>A0AAE3EIB5_9SPIR</name>
<feature type="signal peptide" evidence="2">
    <location>
        <begin position="1"/>
        <end position="21"/>
    </location>
</feature>
<comment type="caution">
    <text evidence="3">The sequence shown here is derived from an EMBL/GenBank/DDBJ whole genome shotgun (WGS) entry which is preliminary data.</text>
</comment>
<accession>A0AAE3EIB5</accession>
<feature type="chain" id="PRO_5042186591" evidence="2">
    <location>
        <begin position="22"/>
        <end position="3108"/>
    </location>
</feature>
<feature type="compositionally biased region" description="Polar residues" evidence="1">
    <location>
        <begin position="1922"/>
        <end position="1942"/>
    </location>
</feature>
<keyword evidence="2" id="KW-0732">Signal</keyword>
<feature type="region of interest" description="Disordered" evidence="1">
    <location>
        <begin position="1922"/>
        <end position="1946"/>
    </location>
</feature>
<evidence type="ECO:0000256" key="2">
    <source>
        <dbReference type="SAM" id="SignalP"/>
    </source>
</evidence>
<gene>
    <name evidence="3" type="ORF">K7J14_11180</name>
</gene>
<evidence type="ECO:0000313" key="3">
    <source>
        <dbReference type="EMBL" id="MCD1655254.1"/>
    </source>
</evidence>
<dbReference type="RefSeq" id="WP_230756175.1">
    <property type="nucleotide sequence ID" value="NZ_JAINWA010000003.1"/>
</dbReference>
<organism evidence="3 4">
    <name type="scientific">Teretinema zuelzerae</name>
    <dbReference type="NCBI Taxonomy" id="156"/>
    <lineage>
        <taxon>Bacteria</taxon>
        <taxon>Pseudomonadati</taxon>
        <taxon>Spirochaetota</taxon>
        <taxon>Spirochaetia</taxon>
        <taxon>Spirochaetales</taxon>
        <taxon>Treponemataceae</taxon>
        <taxon>Teretinema</taxon>
    </lineage>
</organism>
<dbReference type="EMBL" id="JAINWA010000003">
    <property type="protein sequence ID" value="MCD1655254.1"/>
    <property type="molecule type" value="Genomic_DNA"/>
</dbReference>
<protein>
    <submittedName>
        <fullName evidence="3">Ig-like domain-containing protein</fullName>
    </submittedName>
</protein>
<dbReference type="Proteomes" id="UP001198163">
    <property type="component" value="Unassembled WGS sequence"/>
</dbReference>
<keyword evidence="4" id="KW-1185">Reference proteome</keyword>
<reference evidence="3" key="1">
    <citation type="submission" date="2021-08" db="EMBL/GenBank/DDBJ databases">
        <title>Comparative analyses of Brucepasteria parasyntrophica and Teretinema zuelzerae.</title>
        <authorList>
            <person name="Song Y."/>
            <person name="Brune A."/>
        </authorList>
    </citation>
    <scope>NUCLEOTIDE SEQUENCE</scope>
    <source>
        <strain evidence="3">DSM 1903</strain>
    </source>
</reference>
<proteinExistence type="predicted"/>